<keyword evidence="8" id="KW-0539">Nucleus</keyword>
<name>A0ABN7NIB1_TIMPD</name>
<dbReference type="InterPro" id="IPR041938">
    <property type="entry name" value="Hist-Lys_N-MTase_N"/>
</dbReference>
<sequence>MVVNRFGSGVPENCLTGLLLKPKKSSLHLISCQQDLKLNNSSSFPMVFGFPMFYIEDNFPSCLYEQAEQTLHLWEESGTNKRGENRHPRRYGLAPQPFFLHGLGSWQTMPGDIYTTQIKQAVSLASLRMCPTEPEMCLQVSHRQLASSVSCEALHLTPHFRYKISSRSTNKRLMQRRPVILFWTPGYSYRPTNTRYAYKDLRDHLKRVKLYQETNAKQRDRESVARKYSLPPDPDGSYLHHRCQRDPAVIHLEKLLELDVKWTTWEFDSSTLAYQITMIDCDLFLRAMQSKLAPSLNLYTAMKDSKRPNTFQIPQSELRTVLLQKSSRNAPNLRALIAFSRRVCCLVATEILNEESHKKHTGRFAESIGLQAAPHVDPGSEEPRNEILVSFEPTKGCPNLIGFKLPAQQQQLLPNLTKSNDSLTTKSRIPNMISCLLSLFHSKEHIETSSTSSSCSKNDKTLASLKSNNDHNNSEVCLSFEKIGDAESGQQKKGHLDNFLELCQLFQEAPDVMTKRLNEMTALLAKCQRAAAKYALNQNNLAKEFLLKARYREESDNFIFSFKYRPIKANKDELKLIIEDFILNQDYVKAYNRLMSVEWWPRTPHTKTKHQQQRLEEHLPYDEVTRIARHMYKNEKISCLVGCIAELSEEEETLLLHPGKNDFSVMYSCRKNCAQLWLGPAAFINHDCRANCKFVATGRDTACVKVLRDIAVGEEITCFYGEDFFGDGNGYCECETCERRGTGAFAKAKSKMEDLNSGYKLRETDNRLNRTKHRQPPNQKPEFIDKKPLSENTISSRSSSTGSDAKTKIVAPLSVKDLRQKGLTKYDAELIIAQGCKFSDIDNHTNGITHVTRRSTSEKMSSANSVREVHVRPHCERSVRDRITRNRRSVVRRMSDLDSCVKTRRVGATTRSNRLLRRTNGRYGKSENSSFCSTNEDDDDNISLSTLANRSTGTLIDDMQSNASNNSSGSDSGSTGNSASQKDNLRNICNGKGHSITLASKQGITLRNHKRLHEPIETLKEKNSTGSRPGNNTIDRMSNGCLNNGQLLELKDDEISRRSQEKVHDTSKENENNSTVYDLRDESRNCHKNLNTQLEMLSLKHEQRMGDWKPNGQFVHKITVDHNQDKCWGGHLQRITSPICNFRVSGGFLMGTHLSKTGVSGNGSQELQDRLSAPLNSKDCDKNQKNLLAEKFEDSDKPVDLTLVVKSENNIVSLPARPILESESDKITSAPKKSQRYSEEMGMTASSSSDRELNSNSTTTLGTFIKSPEVTFSTPSKTHDYIGTVPVTSKNKYEEGCRIISATSAKECGVVANIPQSSRSYDETFETAPGTKLQDSPRTMIMTPGKECVKKGESFFVTPKIESEKTPLKPSAALLSNCKETRKSVSSLLINECDVINKPVSITEENSSHRKIFSKLEGEHSRETSENTVSEFNITHSLSSKLDCEAINVAVIPINRTESQTLEKNYKLNNVSSVIVGGVNDVKNGMVTSILNELCEGSQATESSFGVECEKIEGTTTLCGIIDVNSPTVPAAVMTIDQVHERTKDIYEFDDKEDGGVDEPLLLRRSRIAAGLVPIAKTAPVATWKHSEDIYKSKSPELPKRHEHHSFNRTDHNHYSSSSDSSPMKPEGGRLKLTLRMKRSPVLDEVIESGNSLSEDSYEPEYEVLRVEGVGDENDLTDYHRTSSHRKKRHKTKDRERRRRKFRDMLEERDYGEGCDRKMYIKEGSDRSSREPITHPPMKRLRLILGNESRTIDFPVTSSTVPGTKFI</sequence>
<dbReference type="EMBL" id="CAJPIN010001174">
    <property type="protein sequence ID" value="CAG2054276.1"/>
    <property type="molecule type" value="Genomic_DNA"/>
</dbReference>
<evidence type="ECO:0000256" key="9">
    <source>
        <dbReference type="SAM" id="MobiDB-lite"/>
    </source>
</evidence>
<feature type="compositionally biased region" description="Polar residues" evidence="9">
    <location>
        <begin position="942"/>
        <end position="954"/>
    </location>
</feature>
<evidence type="ECO:0000256" key="7">
    <source>
        <dbReference type="ARBA" id="ARBA00022853"/>
    </source>
</evidence>
<feature type="compositionally biased region" description="Basic and acidic residues" evidence="9">
    <location>
        <begin position="1052"/>
        <end position="1071"/>
    </location>
</feature>
<feature type="domain" description="SET" evidence="10">
    <location>
        <begin position="544"/>
        <end position="721"/>
    </location>
</feature>
<evidence type="ECO:0000313" key="12">
    <source>
        <dbReference type="Proteomes" id="UP001153148"/>
    </source>
</evidence>
<comment type="subcellular location">
    <subcellularLocation>
        <location evidence="2">Chromosome</location>
    </subcellularLocation>
    <subcellularLocation>
        <location evidence="1">Nucleus</location>
    </subcellularLocation>
</comment>
<keyword evidence="7" id="KW-0156">Chromatin regulator</keyword>
<accession>A0ABN7NIB1</accession>
<evidence type="ECO:0000256" key="2">
    <source>
        <dbReference type="ARBA" id="ARBA00004286"/>
    </source>
</evidence>
<feature type="region of interest" description="Disordered" evidence="9">
    <location>
        <begin position="1223"/>
        <end position="1257"/>
    </location>
</feature>
<dbReference type="SMART" id="SM00317">
    <property type="entry name" value="SET"/>
    <property type="match status" value="1"/>
</dbReference>
<dbReference type="SUPFAM" id="SSF82199">
    <property type="entry name" value="SET domain"/>
    <property type="match status" value="1"/>
</dbReference>
<dbReference type="InterPro" id="IPR039977">
    <property type="entry name" value="Suv4-20/Set9"/>
</dbReference>
<feature type="region of interest" description="Disordered" evidence="9">
    <location>
        <begin position="908"/>
        <end position="988"/>
    </location>
</feature>
<feature type="region of interest" description="Disordered" evidence="9">
    <location>
        <begin position="1014"/>
        <end position="1038"/>
    </location>
</feature>
<reference evidence="11" key="1">
    <citation type="submission" date="2021-03" db="EMBL/GenBank/DDBJ databases">
        <authorList>
            <person name="Tran Van P."/>
        </authorList>
    </citation>
    <scope>NUCLEOTIDE SEQUENCE</scope>
</reference>
<evidence type="ECO:0000256" key="4">
    <source>
        <dbReference type="ARBA" id="ARBA00022603"/>
    </source>
</evidence>
<feature type="compositionally biased region" description="Basic and acidic residues" evidence="9">
    <location>
        <begin position="1014"/>
        <end position="1023"/>
    </location>
</feature>
<dbReference type="InterPro" id="IPR023578">
    <property type="entry name" value="Ras_GEF_dom_sf"/>
</dbReference>
<comment type="caution">
    <text evidence="11">The sequence shown here is derived from an EMBL/GenBank/DDBJ whole genome shotgun (WGS) entry which is preliminary data.</text>
</comment>
<dbReference type="Gene3D" id="1.10.840.10">
    <property type="entry name" value="Ras guanine-nucleotide exchange factors catalytic domain"/>
    <property type="match status" value="1"/>
</dbReference>
<evidence type="ECO:0000259" key="10">
    <source>
        <dbReference type="PROSITE" id="PS50280"/>
    </source>
</evidence>
<evidence type="ECO:0000256" key="8">
    <source>
        <dbReference type="ARBA" id="ARBA00023242"/>
    </source>
</evidence>
<feature type="compositionally biased region" description="Polar residues" evidence="9">
    <location>
        <begin position="1024"/>
        <end position="1038"/>
    </location>
</feature>
<dbReference type="PROSITE" id="PS50280">
    <property type="entry name" value="SET"/>
    <property type="match status" value="1"/>
</dbReference>
<feature type="compositionally biased region" description="Basic and acidic residues" evidence="9">
    <location>
        <begin position="1594"/>
        <end position="1614"/>
    </location>
</feature>
<keyword evidence="3" id="KW-0158">Chromosome</keyword>
<keyword evidence="12" id="KW-1185">Reference proteome</keyword>
<keyword evidence="6" id="KW-0949">S-adenosyl-L-methionine</keyword>
<evidence type="ECO:0000256" key="3">
    <source>
        <dbReference type="ARBA" id="ARBA00022454"/>
    </source>
</evidence>
<organism evidence="11 12">
    <name type="scientific">Timema podura</name>
    <name type="common">Walking stick</name>
    <dbReference type="NCBI Taxonomy" id="61482"/>
    <lineage>
        <taxon>Eukaryota</taxon>
        <taxon>Metazoa</taxon>
        <taxon>Ecdysozoa</taxon>
        <taxon>Arthropoda</taxon>
        <taxon>Hexapoda</taxon>
        <taxon>Insecta</taxon>
        <taxon>Pterygota</taxon>
        <taxon>Neoptera</taxon>
        <taxon>Polyneoptera</taxon>
        <taxon>Phasmatodea</taxon>
        <taxon>Timematodea</taxon>
        <taxon>Timematoidea</taxon>
        <taxon>Timematidae</taxon>
        <taxon>Timema</taxon>
    </lineage>
</organism>
<proteinExistence type="predicted"/>
<dbReference type="InterPro" id="IPR046341">
    <property type="entry name" value="SET_dom_sf"/>
</dbReference>
<dbReference type="InterPro" id="IPR036964">
    <property type="entry name" value="RASGEF_cat_dom_sf"/>
</dbReference>
<feature type="region of interest" description="Disordered" evidence="9">
    <location>
        <begin position="1052"/>
        <end position="1074"/>
    </location>
</feature>
<dbReference type="Gene3D" id="1.10.10.1700">
    <property type="entry name" value="Histone-lysine N-methyltransferase"/>
    <property type="match status" value="1"/>
</dbReference>
<keyword evidence="5" id="KW-0808">Transferase</keyword>
<dbReference type="PANTHER" id="PTHR12977:SF4">
    <property type="entry name" value="HISTONE-LYSINE N-METHYLTRANSFERASE KMT5B"/>
    <property type="match status" value="1"/>
</dbReference>
<feature type="compositionally biased region" description="Basic residues" evidence="9">
    <location>
        <begin position="1682"/>
        <end position="1698"/>
    </location>
</feature>
<feature type="non-terminal residue" evidence="11">
    <location>
        <position position="1767"/>
    </location>
</feature>
<feature type="region of interest" description="Disordered" evidence="9">
    <location>
        <begin position="852"/>
        <end position="871"/>
    </location>
</feature>
<evidence type="ECO:0000313" key="11">
    <source>
        <dbReference type="EMBL" id="CAG2054276.1"/>
    </source>
</evidence>
<dbReference type="InterPro" id="IPR001214">
    <property type="entry name" value="SET_dom"/>
</dbReference>
<evidence type="ECO:0000256" key="6">
    <source>
        <dbReference type="ARBA" id="ARBA00022691"/>
    </source>
</evidence>
<dbReference type="Pfam" id="PF00856">
    <property type="entry name" value="SET"/>
    <property type="match status" value="1"/>
</dbReference>
<evidence type="ECO:0000256" key="5">
    <source>
        <dbReference type="ARBA" id="ARBA00022679"/>
    </source>
</evidence>
<feature type="region of interest" description="Disordered" evidence="9">
    <location>
        <begin position="1594"/>
        <end position="1628"/>
    </location>
</feature>
<feature type="compositionally biased region" description="Low complexity" evidence="9">
    <location>
        <begin position="961"/>
        <end position="980"/>
    </location>
</feature>
<feature type="region of interest" description="Disordered" evidence="9">
    <location>
        <begin position="1674"/>
        <end position="1698"/>
    </location>
</feature>
<feature type="region of interest" description="Disordered" evidence="9">
    <location>
        <begin position="759"/>
        <end position="805"/>
    </location>
</feature>
<dbReference type="SUPFAM" id="SSF48366">
    <property type="entry name" value="Ras GEF"/>
    <property type="match status" value="1"/>
</dbReference>
<dbReference type="Proteomes" id="UP001153148">
    <property type="component" value="Unassembled WGS sequence"/>
</dbReference>
<dbReference type="Gene3D" id="2.170.270.10">
    <property type="entry name" value="SET domain"/>
    <property type="match status" value="1"/>
</dbReference>
<gene>
    <name evidence="11" type="ORF">TPAB3V08_LOCUS1309</name>
</gene>
<keyword evidence="4" id="KW-0489">Methyltransferase</keyword>
<dbReference type="PANTHER" id="PTHR12977">
    <property type="entry name" value="SUPPRESSOR OF VARIEGATION 4-20-RELATED"/>
    <property type="match status" value="1"/>
</dbReference>
<evidence type="ECO:0000256" key="1">
    <source>
        <dbReference type="ARBA" id="ARBA00004123"/>
    </source>
</evidence>
<protein>
    <recommendedName>
        <fullName evidence="10">SET domain-containing protein</fullName>
    </recommendedName>
</protein>
<feature type="compositionally biased region" description="Low complexity" evidence="9">
    <location>
        <begin position="790"/>
        <end position="804"/>
    </location>
</feature>
<feature type="compositionally biased region" description="Basic and acidic residues" evidence="9">
    <location>
        <begin position="759"/>
        <end position="768"/>
    </location>
</feature>